<protein>
    <submittedName>
        <fullName evidence="4">4'-phosphopantetheinyl transferase superfamily protein</fullName>
    </submittedName>
</protein>
<comment type="caution">
    <text evidence="4">The sequence shown here is derived from an EMBL/GenBank/DDBJ whole genome shotgun (WGS) entry which is preliminary data.</text>
</comment>
<dbReference type="Pfam" id="PF01648">
    <property type="entry name" value="ACPS"/>
    <property type="match status" value="1"/>
</dbReference>
<dbReference type="Gene3D" id="3.90.470.20">
    <property type="entry name" value="4'-phosphopantetheinyl transferase domain"/>
    <property type="match status" value="1"/>
</dbReference>
<dbReference type="EMBL" id="BAABDC010000001">
    <property type="protein sequence ID" value="GAA3689751.1"/>
    <property type="molecule type" value="Genomic_DNA"/>
</dbReference>
<evidence type="ECO:0000313" key="5">
    <source>
        <dbReference type="Proteomes" id="UP001501468"/>
    </source>
</evidence>
<dbReference type="GO" id="GO:0016740">
    <property type="term" value="F:transferase activity"/>
    <property type="evidence" value="ECO:0007669"/>
    <property type="project" value="UniProtKB-KW"/>
</dbReference>
<organism evidence="4 5">
    <name type="scientific">Terrabacter ginsenosidimutans</name>
    <dbReference type="NCBI Taxonomy" id="490575"/>
    <lineage>
        <taxon>Bacteria</taxon>
        <taxon>Bacillati</taxon>
        <taxon>Actinomycetota</taxon>
        <taxon>Actinomycetes</taxon>
        <taxon>Micrococcales</taxon>
        <taxon>Intrasporangiaceae</taxon>
        <taxon>Terrabacter</taxon>
    </lineage>
</organism>
<evidence type="ECO:0000256" key="1">
    <source>
        <dbReference type="ARBA" id="ARBA00022679"/>
    </source>
</evidence>
<keyword evidence="5" id="KW-1185">Reference proteome</keyword>
<dbReference type="SUPFAM" id="SSF56214">
    <property type="entry name" value="4'-phosphopantetheinyl transferase"/>
    <property type="match status" value="2"/>
</dbReference>
<dbReference type="RefSeq" id="WP_344940183.1">
    <property type="nucleotide sequence ID" value="NZ_BAABDC010000001.1"/>
</dbReference>
<sequence length="233" mass="24299">MGDASVDVWVRDTALGAAPPEGGRDADRLDPLDPLDQHERDRWARLGDGPSARAYVKLHVLARSQIGRFLGRSPESLRFDRTCPDCGRQHGRPLLVDDPGLHLSLSRAGTVVALALTRSGPVGVDVEQVAGTQFEGFGQVALHARERGNGGAVGGGVATANATAWVRKEAALKALGVGLRVDPASFVTPREGVLAEVVPGLPWVSVVDVDAPTGCVAAVALASGSGPLEVRHH</sequence>
<evidence type="ECO:0000259" key="3">
    <source>
        <dbReference type="Pfam" id="PF01648"/>
    </source>
</evidence>
<evidence type="ECO:0000256" key="2">
    <source>
        <dbReference type="SAM" id="MobiDB-lite"/>
    </source>
</evidence>
<dbReference type="InterPro" id="IPR037143">
    <property type="entry name" value="4-PPantetheinyl_Trfase_dom_sf"/>
</dbReference>
<dbReference type="InterPro" id="IPR008278">
    <property type="entry name" value="4-PPantetheinyl_Trfase_dom"/>
</dbReference>
<feature type="compositionally biased region" description="Basic and acidic residues" evidence="2">
    <location>
        <begin position="22"/>
        <end position="35"/>
    </location>
</feature>
<keyword evidence="1 4" id="KW-0808">Transferase</keyword>
<proteinExistence type="predicted"/>
<feature type="region of interest" description="Disordered" evidence="2">
    <location>
        <begin position="14"/>
        <end position="35"/>
    </location>
</feature>
<accession>A0ABP7CK06</accession>
<name>A0ABP7CK06_9MICO</name>
<evidence type="ECO:0000313" key="4">
    <source>
        <dbReference type="EMBL" id="GAA3689751.1"/>
    </source>
</evidence>
<dbReference type="Proteomes" id="UP001501468">
    <property type="component" value="Unassembled WGS sequence"/>
</dbReference>
<feature type="domain" description="4'-phosphopantetheinyl transferase" evidence="3">
    <location>
        <begin position="121"/>
        <end position="186"/>
    </location>
</feature>
<gene>
    <name evidence="4" type="ORF">GCM10022399_01770</name>
</gene>
<reference evidence="5" key="1">
    <citation type="journal article" date="2019" name="Int. J. Syst. Evol. Microbiol.">
        <title>The Global Catalogue of Microorganisms (GCM) 10K type strain sequencing project: providing services to taxonomists for standard genome sequencing and annotation.</title>
        <authorList>
            <consortium name="The Broad Institute Genomics Platform"/>
            <consortium name="The Broad Institute Genome Sequencing Center for Infectious Disease"/>
            <person name="Wu L."/>
            <person name="Ma J."/>
        </authorList>
    </citation>
    <scope>NUCLEOTIDE SEQUENCE [LARGE SCALE GENOMIC DNA]</scope>
    <source>
        <strain evidence="5">JCM 17125</strain>
    </source>
</reference>